<dbReference type="VEuPathDB" id="VectorBase:AMIN014449"/>
<proteinExistence type="predicted"/>
<sequence>MCGKTSMNRFKRNNAMWKRLKHKHVTVVPLPYARCYNRMNRIAPQRRRRVEYSPEMFRLGNA</sequence>
<organism evidence="1 2">
    <name type="scientific">Anopheles minimus</name>
    <dbReference type="NCBI Taxonomy" id="112268"/>
    <lineage>
        <taxon>Eukaryota</taxon>
        <taxon>Metazoa</taxon>
        <taxon>Ecdysozoa</taxon>
        <taxon>Arthropoda</taxon>
        <taxon>Hexapoda</taxon>
        <taxon>Insecta</taxon>
        <taxon>Pterygota</taxon>
        <taxon>Neoptera</taxon>
        <taxon>Endopterygota</taxon>
        <taxon>Diptera</taxon>
        <taxon>Nematocera</taxon>
        <taxon>Culicoidea</taxon>
        <taxon>Culicidae</taxon>
        <taxon>Anophelinae</taxon>
        <taxon>Anopheles</taxon>
    </lineage>
</organism>
<name>A0A182WP37_9DIPT</name>
<dbReference type="Proteomes" id="UP000075920">
    <property type="component" value="Unassembled WGS sequence"/>
</dbReference>
<accession>A0A182WP37</accession>
<dbReference type="AlphaFoldDB" id="A0A182WP37"/>
<evidence type="ECO:0000313" key="1">
    <source>
        <dbReference type="EnsemblMetazoa" id="AMIN014449-PA"/>
    </source>
</evidence>
<dbReference type="EnsemblMetazoa" id="AMIN014449-RA">
    <property type="protein sequence ID" value="AMIN014449-PA"/>
    <property type="gene ID" value="AMIN014449"/>
</dbReference>
<evidence type="ECO:0000313" key="2">
    <source>
        <dbReference type="Proteomes" id="UP000075920"/>
    </source>
</evidence>
<reference evidence="1" key="2">
    <citation type="submission" date="2020-05" db="UniProtKB">
        <authorList>
            <consortium name="EnsemblMetazoa"/>
        </authorList>
    </citation>
    <scope>IDENTIFICATION</scope>
    <source>
        <strain evidence="1">MINIMUS1</strain>
    </source>
</reference>
<reference evidence="2" key="1">
    <citation type="submission" date="2013-03" db="EMBL/GenBank/DDBJ databases">
        <title>The Genome Sequence of Anopheles minimus MINIMUS1.</title>
        <authorList>
            <consortium name="The Broad Institute Genomics Platform"/>
            <person name="Neafsey D.E."/>
            <person name="Walton C."/>
            <person name="Walker B."/>
            <person name="Young S.K."/>
            <person name="Zeng Q."/>
            <person name="Gargeya S."/>
            <person name="Fitzgerald M."/>
            <person name="Haas B."/>
            <person name="Abouelleil A."/>
            <person name="Allen A.W."/>
            <person name="Alvarado L."/>
            <person name="Arachchi H.M."/>
            <person name="Berlin A.M."/>
            <person name="Chapman S.B."/>
            <person name="Gainer-Dewar J."/>
            <person name="Goldberg J."/>
            <person name="Griggs A."/>
            <person name="Gujja S."/>
            <person name="Hansen M."/>
            <person name="Howarth C."/>
            <person name="Imamovic A."/>
            <person name="Ireland A."/>
            <person name="Larimer J."/>
            <person name="McCowan C."/>
            <person name="Murphy C."/>
            <person name="Pearson M."/>
            <person name="Poon T.W."/>
            <person name="Priest M."/>
            <person name="Roberts A."/>
            <person name="Saif S."/>
            <person name="Shea T."/>
            <person name="Sisk P."/>
            <person name="Sykes S."/>
            <person name="Wortman J."/>
            <person name="Nusbaum C."/>
            <person name="Birren B."/>
        </authorList>
    </citation>
    <scope>NUCLEOTIDE SEQUENCE [LARGE SCALE GENOMIC DNA]</scope>
    <source>
        <strain evidence="2">MINIMUS1</strain>
    </source>
</reference>
<protein>
    <submittedName>
        <fullName evidence="1">Uncharacterized protein</fullName>
    </submittedName>
</protein>
<keyword evidence="2" id="KW-1185">Reference proteome</keyword>